<dbReference type="InterPro" id="IPR036691">
    <property type="entry name" value="Endo/exonu/phosph_ase_sf"/>
</dbReference>
<dbReference type="EMBL" id="BAABCB010000018">
    <property type="protein sequence ID" value="GAA4243627.1"/>
    <property type="molecule type" value="Genomic_DNA"/>
</dbReference>
<dbReference type="PANTHER" id="PTHR15822">
    <property type="entry name" value="TRAF AND TNF RECEPTOR-ASSOCIATED PROTEIN"/>
    <property type="match status" value="1"/>
</dbReference>
<keyword evidence="12" id="KW-1185">Reference proteome</keyword>
<keyword evidence="5" id="KW-0227">DNA damage</keyword>
<keyword evidence="9" id="KW-1133">Transmembrane helix</keyword>
<comment type="cofactor">
    <cofactor evidence="2">
        <name>Mg(2+)</name>
        <dbReference type="ChEBI" id="CHEBI:18420"/>
    </cofactor>
</comment>
<evidence type="ECO:0000313" key="12">
    <source>
        <dbReference type="Proteomes" id="UP001501682"/>
    </source>
</evidence>
<keyword evidence="8" id="KW-0234">DNA repair</keyword>
<evidence type="ECO:0000256" key="4">
    <source>
        <dbReference type="ARBA" id="ARBA00022723"/>
    </source>
</evidence>
<keyword evidence="4" id="KW-0479">Metal-binding</keyword>
<evidence type="ECO:0000256" key="7">
    <source>
        <dbReference type="ARBA" id="ARBA00022842"/>
    </source>
</evidence>
<evidence type="ECO:0000256" key="1">
    <source>
        <dbReference type="ARBA" id="ARBA00001936"/>
    </source>
</evidence>
<protein>
    <submittedName>
        <fullName evidence="11">Endonuclease/exonuclease/phosphatase family protein</fullName>
    </submittedName>
</protein>
<dbReference type="Gene3D" id="3.60.10.10">
    <property type="entry name" value="Endonuclease/exonuclease/phosphatase"/>
    <property type="match status" value="1"/>
</dbReference>
<comment type="cofactor">
    <cofactor evidence="1">
        <name>Mn(2+)</name>
        <dbReference type="ChEBI" id="CHEBI:29035"/>
    </cofactor>
</comment>
<organism evidence="11 12">
    <name type="scientific">Winogradskyella damuponensis</name>
    <dbReference type="NCBI Taxonomy" id="943939"/>
    <lineage>
        <taxon>Bacteria</taxon>
        <taxon>Pseudomonadati</taxon>
        <taxon>Bacteroidota</taxon>
        <taxon>Flavobacteriia</taxon>
        <taxon>Flavobacteriales</taxon>
        <taxon>Flavobacteriaceae</taxon>
        <taxon>Winogradskyella</taxon>
    </lineage>
</organism>
<name>A0ABP8CUM9_9FLAO</name>
<keyword evidence="7" id="KW-0460">Magnesium</keyword>
<dbReference type="SUPFAM" id="SSF56219">
    <property type="entry name" value="DNase I-like"/>
    <property type="match status" value="1"/>
</dbReference>
<evidence type="ECO:0000259" key="10">
    <source>
        <dbReference type="Pfam" id="PF03372"/>
    </source>
</evidence>
<reference evidence="12" key="1">
    <citation type="journal article" date="2019" name="Int. J. Syst. Evol. Microbiol.">
        <title>The Global Catalogue of Microorganisms (GCM) 10K type strain sequencing project: providing services to taxonomists for standard genome sequencing and annotation.</title>
        <authorList>
            <consortium name="The Broad Institute Genomics Platform"/>
            <consortium name="The Broad Institute Genome Sequencing Center for Infectious Disease"/>
            <person name="Wu L."/>
            <person name="Ma J."/>
        </authorList>
    </citation>
    <scope>NUCLEOTIDE SEQUENCE [LARGE SCALE GENOMIC DNA]</scope>
    <source>
        <strain evidence="12">JCM 17633</strain>
    </source>
</reference>
<keyword evidence="11" id="KW-0255">Endonuclease</keyword>
<dbReference type="InterPro" id="IPR051547">
    <property type="entry name" value="TDP2-like"/>
</dbReference>
<dbReference type="Proteomes" id="UP001501682">
    <property type="component" value="Unassembled WGS sequence"/>
</dbReference>
<evidence type="ECO:0000313" key="11">
    <source>
        <dbReference type="EMBL" id="GAA4243627.1"/>
    </source>
</evidence>
<dbReference type="Pfam" id="PF03372">
    <property type="entry name" value="Exo_endo_phos"/>
    <property type="match status" value="1"/>
</dbReference>
<proteinExistence type="predicted"/>
<feature type="transmembrane region" description="Helical" evidence="9">
    <location>
        <begin position="21"/>
        <end position="40"/>
    </location>
</feature>
<evidence type="ECO:0000256" key="5">
    <source>
        <dbReference type="ARBA" id="ARBA00022763"/>
    </source>
</evidence>
<evidence type="ECO:0000256" key="2">
    <source>
        <dbReference type="ARBA" id="ARBA00001946"/>
    </source>
</evidence>
<evidence type="ECO:0000256" key="8">
    <source>
        <dbReference type="ARBA" id="ARBA00023204"/>
    </source>
</evidence>
<feature type="domain" description="Endonuclease/exonuclease/phosphatase" evidence="10">
    <location>
        <begin position="55"/>
        <end position="283"/>
    </location>
</feature>
<keyword evidence="9" id="KW-0472">Membrane</keyword>
<accession>A0ABP8CUM9</accession>
<evidence type="ECO:0000256" key="3">
    <source>
        <dbReference type="ARBA" id="ARBA00022722"/>
    </source>
</evidence>
<evidence type="ECO:0000256" key="6">
    <source>
        <dbReference type="ARBA" id="ARBA00022801"/>
    </source>
</evidence>
<keyword evidence="6" id="KW-0378">Hydrolase</keyword>
<comment type="caution">
    <text evidence="11">The sequence shown here is derived from an EMBL/GenBank/DDBJ whole genome shotgun (WGS) entry which is preliminary data.</text>
</comment>
<keyword evidence="3" id="KW-0540">Nuclease</keyword>
<dbReference type="CDD" id="cd09084">
    <property type="entry name" value="EEP-2"/>
    <property type="match status" value="1"/>
</dbReference>
<dbReference type="GO" id="GO:0004519">
    <property type="term" value="F:endonuclease activity"/>
    <property type="evidence" value="ECO:0007669"/>
    <property type="project" value="UniProtKB-KW"/>
</dbReference>
<evidence type="ECO:0000256" key="9">
    <source>
        <dbReference type="SAM" id="Phobius"/>
    </source>
</evidence>
<keyword evidence="9" id="KW-0812">Transmembrane</keyword>
<dbReference type="InterPro" id="IPR005135">
    <property type="entry name" value="Endo/exonuclease/phosphatase"/>
</dbReference>
<sequence>MPLIFIANAILALYGIFKKKYIYLIGVIVFFLFNSFFYQFSRTTNVETKDSISLLTYNVRSFSQVLYASKSNQSPFTEIEKFINSLSPDILVFQESSYKESKKIKDYPYRFIGYKENSEKSLLTIFSKYPIVNKGYVDFPNSKNDAIYADIKIQQDTIRVYNTHLQSYVISPYIIANRFSGFNYWENLNNTITKQVEQANLIKDHANKSNKKTIITGDFNATPYSLPYRKLKKGFNDSFITNGNGIGKTYAHRRYPLRLDYFLYDDQFKVLSHDNFNLKLSDHEPIFVKFKIKQL</sequence>
<dbReference type="PANTHER" id="PTHR15822:SF4">
    <property type="entry name" value="TYROSYL-DNA PHOSPHODIESTERASE 2"/>
    <property type="match status" value="1"/>
</dbReference>
<gene>
    <name evidence="11" type="ORF">GCM10022292_18960</name>
</gene>